<protein>
    <submittedName>
        <fullName evidence="1">Uncharacterized protein</fullName>
    </submittedName>
</protein>
<name>A0ACB7ZR97_9AGAM</name>
<organism evidence="1 2">
    <name type="scientific">Hygrophoropsis aurantiaca</name>
    <dbReference type="NCBI Taxonomy" id="72124"/>
    <lineage>
        <taxon>Eukaryota</taxon>
        <taxon>Fungi</taxon>
        <taxon>Dikarya</taxon>
        <taxon>Basidiomycota</taxon>
        <taxon>Agaricomycotina</taxon>
        <taxon>Agaricomycetes</taxon>
        <taxon>Agaricomycetidae</taxon>
        <taxon>Boletales</taxon>
        <taxon>Coniophorineae</taxon>
        <taxon>Hygrophoropsidaceae</taxon>
        <taxon>Hygrophoropsis</taxon>
    </lineage>
</organism>
<dbReference type="EMBL" id="MU269018">
    <property type="protein sequence ID" value="KAH7903372.1"/>
    <property type="molecule type" value="Genomic_DNA"/>
</dbReference>
<sequence length="626" mass="69408">GSPLTVGSKIPTLSPRPSNPTPSETINEPVQRKLRPRPGSTSSTTLPTSKPGFSGVLPTITSVPRVTQRRKKPTESATSPNTLPEPLTPDASLGLQLTETYSLPQFSTLNPSAYSSSSVLGELSSPDISSNLPLNHRTVGEPSSPVVHESRPHAMSRTAGLYRGYLDPGGRNLSTSQQIQLLHAEGFNKLFVRDRGISNSQPERLRFSLTLERATILVSAIHELQALLRALNEEFVEKYYEASKGGEYLNSPQSTESGFYDTDYMQASPETSLRKQLSHPRNPYQLRHDPLSLKFSLDKLVPTDKSLLDAFEDRTPEDRPLIITYNSLTGEREETSVTSFSAGSNWKPSNSPVVAVEEGDRSKGKAKAIAFGDQNPTITIQPPSLSNTVSSQRLAAWGAVFSAYAPGLEIIHRPGRIHSNVDPLSRIPRSASLHDSPLPIEGAKALVLRNPDRPMLEPTPENPFAGERSKKAFVVYTIANWVEPMEGDANCFAVTRRQARDQRTETAKQTSETVSVDKKMADWGNAKQILDLAQNSPSVVPEEISTEQNPYIINSEKDMLDRQREWELENPPPTILVTVDPTLLREYLEGYRKDPVFKGKWMETSVDGSSWYPGQRFYKDNQLLYF</sequence>
<evidence type="ECO:0000313" key="1">
    <source>
        <dbReference type="EMBL" id="KAH7903372.1"/>
    </source>
</evidence>
<dbReference type="Proteomes" id="UP000790377">
    <property type="component" value="Unassembled WGS sequence"/>
</dbReference>
<evidence type="ECO:0000313" key="2">
    <source>
        <dbReference type="Proteomes" id="UP000790377"/>
    </source>
</evidence>
<reference evidence="1" key="1">
    <citation type="journal article" date="2021" name="New Phytol.">
        <title>Evolutionary innovations through gain and loss of genes in the ectomycorrhizal Boletales.</title>
        <authorList>
            <person name="Wu G."/>
            <person name="Miyauchi S."/>
            <person name="Morin E."/>
            <person name="Kuo A."/>
            <person name="Drula E."/>
            <person name="Varga T."/>
            <person name="Kohler A."/>
            <person name="Feng B."/>
            <person name="Cao Y."/>
            <person name="Lipzen A."/>
            <person name="Daum C."/>
            <person name="Hundley H."/>
            <person name="Pangilinan J."/>
            <person name="Johnson J."/>
            <person name="Barry K."/>
            <person name="LaButti K."/>
            <person name="Ng V."/>
            <person name="Ahrendt S."/>
            <person name="Min B."/>
            <person name="Choi I.G."/>
            <person name="Park H."/>
            <person name="Plett J.M."/>
            <person name="Magnuson J."/>
            <person name="Spatafora J.W."/>
            <person name="Nagy L.G."/>
            <person name="Henrissat B."/>
            <person name="Grigoriev I.V."/>
            <person name="Yang Z.L."/>
            <person name="Xu J."/>
            <person name="Martin F.M."/>
        </authorList>
    </citation>
    <scope>NUCLEOTIDE SEQUENCE</scope>
    <source>
        <strain evidence="1">ATCC 28755</strain>
    </source>
</reference>
<comment type="caution">
    <text evidence="1">The sequence shown here is derived from an EMBL/GenBank/DDBJ whole genome shotgun (WGS) entry which is preliminary data.</text>
</comment>
<accession>A0ACB7ZR97</accession>
<keyword evidence="2" id="KW-1185">Reference proteome</keyword>
<proteinExistence type="predicted"/>
<feature type="non-terminal residue" evidence="1">
    <location>
        <position position="1"/>
    </location>
</feature>
<gene>
    <name evidence="1" type="ORF">BJ138DRAFT_1120460</name>
</gene>